<dbReference type="InterPro" id="IPR015421">
    <property type="entry name" value="PyrdxlP-dep_Trfase_major"/>
</dbReference>
<dbReference type="Gene3D" id="3.90.1150.10">
    <property type="entry name" value="Aspartate Aminotransferase, domain 1"/>
    <property type="match status" value="2"/>
</dbReference>
<reference evidence="3" key="1">
    <citation type="submission" date="2021-07" db="EMBL/GenBank/DDBJ databases">
        <title>New genus and species of the family Alcaligenaceae.</title>
        <authorList>
            <person name="Hahn M.W."/>
        </authorList>
    </citation>
    <scope>NUCLEOTIDE SEQUENCE</scope>
    <source>
        <strain evidence="3">LF4-65</strain>
    </source>
</reference>
<proteinExistence type="predicted"/>
<dbReference type="Gene3D" id="3.40.640.10">
    <property type="entry name" value="Type I PLP-dependent aspartate aminotransferase-like (Major domain)"/>
    <property type="match status" value="2"/>
</dbReference>
<gene>
    <name evidence="3" type="ORF">KZZ10_09080</name>
</gene>
<dbReference type="GO" id="GO:0008483">
    <property type="term" value="F:transaminase activity"/>
    <property type="evidence" value="ECO:0007669"/>
    <property type="project" value="UniProtKB-KW"/>
</dbReference>
<dbReference type="Proteomes" id="UP000739565">
    <property type="component" value="Unassembled WGS sequence"/>
</dbReference>
<comment type="caution">
    <text evidence="3">The sequence shown here is derived from an EMBL/GenBank/DDBJ whole genome shotgun (WGS) entry which is preliminary data.</text>
</comment>
<keyword evidence="3" id="KW-0808">Transferase</keyword>
<dbReference type="RefSeq" id="WP_259661206.1">
    <property type="nucleotide sequence ID" value="NZ_JAHXRI010000007.1"/>
</dbReference>
<dbReference type="PANTHER" id="PTHR43713">
    <property type="entry name" value="GLUTAMATE-1-SEMIALDEHYDE 2,1-AMINOMUTASE"/>
    <property type="match status" value="1"/>
</dbReference>
<dbReference type="SUPFAM" id="SSF53383">
    <property type="entry name" value="PLP-dependent transferases"/>
    <property type="match status" value="1"/>
</dbReference>
<evidence type="ECO:0000313" key="4">
    <source>
        <dbReference type="Proteomes" id="UP000739565"/>
    </source>
</evidence>
<dbReference type="EMBL" id="JAHXRI010000007">
    <property type="protein sequence ID" value="MBZ1350797.1"/>
    <property type="molecule type" value="Genomic_DNA"/>
</dbReference>
<dbReference type="PANTHER" id="PTHR43713:SF3">
    <property type="entry name" value="GLUTAMATE-1-SEMIALDEHYDE 2,1-AMINOMUTASE 1, CHLOROPLASTIC-RELATED"/>
    <property type="match status" value="1"/>
</dbReference>
<keyword evidence="3" id="KW-0032">Aminotransferase</keyword>
<keyword evidence="4" id="KW-1185">Reference proteome</keyword>
<name>A0A953T5E6_9BURK</name>
<evidence type="ECO:0000256" key="2">
    <source>
        <dbReference type="ARBA" id="ARBA00022898"/>
    </source>
</evidence>
<dbReference type="PROSITE" id="PS00600">
    <property type="entry name" value="AA_TRANSFER_CLASS_3"/>
    <property type="match status" value="1"/>
</dbReference>
<dbReference type="InterPro" id="IPR049704">
    <property type="entry name" value="Aminotrans_3_PPA_site"/>
</dbReference>
<dbReference type="InterPro" id="IPR005814">
    <property type="entry name" value="Aminotrans_3"/>
</dbReference>
<organism evidence="3 4">
    <name type="scientific">Zwartia hollandica</name>
    <dbReference type="NCBI Taxonomy" id="324606"/>
    <lineage>
        <taxon>Bacteria</taxon>
        <taxon>Pseudomonadati</taxon>
        <taxon>Pseudomonadota</taxon>
        <taxon>Betaproteobacteria</taxon>
        <taxon>Burkholderiales</taxon>
        <taxon>Alcaligenaceae</taxon>
        <taxon>Zwartia</taxon>
    </lineage>
</organism>
<dbReference type="AlphaFoldDB" id="A0A953T5E6"/>
<accession>A0A953T5E6</accession>
<keyword evidence="2" id="KW-0663">Pyridoxal phosphate</keyword>
<sequence>MNEYPLDTLQIAQYVLILVALWVIAKKLWQRLQLSLAKSPSLGGHLRWAKRITRLIPGYSYNRDKWLACDNAPPEVVARRSTALIALSNNLKNHSPQTLAHTVQVKPMISDLQLISQYRVPFQFRSFLQEHLVLGSFWSESQGVHLTDLDGNAFIDVTGSYGVNLFGQDFYKSCIDEGIAMVRDLGPVLGSYHPCVLDNVERLCKIADKDEVSFHMSGTEAVMQAVRVARYSTGKTKLVRFTSAYHGWWDDVQPGPGNPMPPSPHTLTLHEMHANTLRVLRNRKDIACVLVNPIQAMHPNQSAPTDSTLLSGSRRAHFDRVAYTTWLHELRSVCTERGIVLILDEVFLGFRLAHGGAQEYFDIKADLVTYGKTLGGGLPIGVVCGSHALMKRYKEARPADLCFARGTFNANPYVMGAMNAFLHRIETEPVRKLYERLNDTWSARAIQLNTQLSEANLPVRVEAMSTVWTVLYHCPSRYNWMLQFYLRQEGIALSWVGTGRMIFSLNFSDDDFESFAMRFVRAAQKMHKDAWWWTPDGQTNQTIQRQLLRELITHRLSPN</sequence>
<evidence type="ECO:0000256" key="1">
    <source>
        <dbReference type="ARBA" id="ARBA00001933"/>
    </source>
</evidence>
<dbReference type="GO" id="GO:0030170">
    <property type="term" value="F:pyridoxal phosphate binding"/>
    <property type="evidence" value="ECO:0007669"/>
    <property type="project" value="InterPro"/>
</dbReference>
<dbReference type="Pfam" id="PF00202">
    <property type="entry name" value="Aminotran_3"/>
    <property type="match status" value="1"/>
</dbReference>
<dbReference type="InterPro" id="IPR015424">
    <property type="entry name" value="PyrdxlP-dep_Trfase"/>
</dbReference>
<dbReference type="InterPro" id="IPR015422">
    <property type="entry name" value="PyrdxlP-dep_Trfase_small"/>
</dbReference>
<protein>
    <submittedName>
        <fullName evidence="3">Aminotransferase class III-fold pyridoxal phosphate-dependent enzyme</fullName>
    </submittedName>
</protein>
<comment type="cofactor">
    <cofactor evidence="1">
        <name>pyridoxal 5'-phosphate</name>
        <dbReference type="ChEBI" id="CHEBI:597326"/>
    </cofactor>
</comment>
<evidence type="ECO:0000313" key="3">
    <source>
        <dbReference type="EMBL" id="MBZ1350797.1"/>
    </source>
</evidence>